<dbReference type="InterPro" id="IPR030671">
    <property type="entry name" value="Sec61-beta/Sbh"/>
</dbReference>
<comment type="caution">
    <text evidence="12">The sequence shown here is derived from an EMBL/GenBank/DDBJ whole genome shotgun (WGS) entry which is preliminary data.</text>
</comment>
<evidence type="ECO:0000256" key="6">
    <source>
        <dbReference type="ARBA" id="ARBA00022927"/>
    </source>
</evidence>
<keyword evidence="14" id="KW-1185">Reference proteome</keyword>
<protein>
    <recommendedName>
        <fullName evidence="15">Protein transport protein Sec61 subunit beta</fullName>
    </recommendedName>
</protein>
<dbReference type="EMBL" id="CAXAMN010017424">
    <property type="protein sequence ID" value="CAK9050435.1"/>
    <property type="molecule type" value="Genomic_DNA"/>
</dbReference>
<dbReference type="Pfam" id="PF03911">
    <property type="entry name" value="Sec61_beta"/>
    <property type="match status" value="1"/>
</dbReference>
<keyword evidence="5" id="KW-0256">Endoplasmic reticulum</keyword>
<dbReference type="PANTHER" id="PTHR13509">
    <property type="entry name" value="SEC61 SUBUNIT BETA"/>
    <property type="match status" value="1"/>
</dbReference>
<feature type="region of interest" description="Disordered" evidence="10">
    <location>
        <begin position="53"/>
        <end position="93"/>
    </location>
</feature>
<keyword evidence="8" id="KW-0811">Translocation</keyword>
<evidence type="ECO:0000256" key="10">
    <source>
        <dbReference type="SAM" id="MobiDB-lite"/>
    </source>
</evidence>
<evidence type="ECO:0000256" key="3">
    <source>
        <dbReference type="ARBA" id="ARBA00022448"/>
    </source>
</evidence>
<evidence type="ECO:0000256" key="1">
    <source>
        <dbReference type="ARBA" id="ARBA00004389"/>
    </source>
</evidence>
<evidence type="ECO:0000313" key="12">
    <source>
        <dbReference type="EMBL" id="CAK9005069.1"/>
    </source>
</evidence>
<keyword evidence="9 11" id="KW-0472">Membrane</keyword>
<evidence type="ECO:0000256" key="5">
    <source>
        <dbReference type="ARBA" id="ARBA00022824"/>
    </source>
</evidence>
<keyword evidence="6" id="KW-0653">Protein transport</keyword>
<evidence type="ECO:0000313" key="14">
    <source>
        <dbReference type="Proteomes" id="UP001642484"/>
    </source>
</evidence>
<feature type="transmembrane region" description="Helical" evidence="11">
    <location>
        <begin position="110"/>
        <end position="132"/>
    </location>
</feature>
<gene>
    <name evidence="13" type="ORF">CCMP2556_LOCUS25708</name>
    <name evidence="12" type="ORF">CCMP2556_LOCUS7926</name>
</gene>
<keyword evidence="3" id="KW-0813">Transport</keyword>
<sequence length="138" mass="14317">MYYTMDRGYSAIVAADKVRIIPTLRACGLFWLKESCPWHQAALRTMAESSSTGRGTAAASVGGSRTALARRSNTRSGAGANSGANSGGRKASGGGGILKFYSDDSPGLKVGPTTVLVLSLVFMAIVCSLHILGKFRSG</sequence>
<evidence type="ECO:0008006" key="15">
    <source>
        <dbReference type="Google" id="ProtNLM"/>
    </source>
</evidence>
<evidence type="ECO:0000256" key="2">
    <source>
        <dbReference type="ARBA" id="ARBA00006103"/>
    </source>
</evidence>
<keyword evidence="7 11" id="KW-1133">Transmembrane helix</keyword>
<comment type="subcellular location">
    <subcellularLocation>
        <location evidence="1">Endoplasmic reticulum membrane</location>
        <topology evidence="1">Single-pass membrane protein</topology>
    </subcellularLocation>
</comment>
<name>A0ABP0ITG1_9DINO</name>
<evidence type="ECO:0000256" key="8">
    <source>
        <dbReference type="ARBA" id="ARBA00023010"/>
    </source>
</evidence>
<keyword evidence="4 11" id="KW-0812">Transmembrane</keyword>
<evidence type="ECO:0000313" key="13">
    <source>
        <dbReference type="EMBL" id="CAK9050435.1"/>
    </source>
</evidence>
<evidence type="ECO:0000256" key="9">
    <source>
        <dbReference type="ARBA" id="ARBA00023136"/>
    </source>
</evidence>
<feature type="compositionally biased region" description="Low complexity" evidence="10">
    <location>
        <begin position="53"/>
        <end position="67"/>
    </location>
</feature>
<evidence type="ECO:0000256" key="11">
    <source>
        <dbReference type="SAM" id="Phobius"/>
    </source>
</evidence>
<dbReference type="InterPro" id="IPR016482">
    <property type="entry name" value="SecG/Sec61-beta/Sbh"/>
</dbReference>
<accession>A0ABP0ITG1</accession>
<organism evidence="12 14">
    <name type="scientific">Durusdinium trenchii</name>
    <dbReference type="NCBI Taxonomy" id="1381693"/>
    <lineage>
        <taxon>Eukaryota</taxon>
        <taxon>Sar</taxon>
        <taxon>Alveolata</taxon>
        <taxon>Dinophyceae</taxon>
        <taxon>Suessiales</taxon>
        <taxon>Symbiodiniaceae</taxon>
        <taxon>Durusdinium</taxon>
    </lineage>
</organism>
<proteinExistence type="inferred from homology"/>
<evidence type="ECO:0000256" key="4">
    <source>
        <dbReference type="ARBA" id="ARBA00022692"/>
    </source>
</evidence>
<dbReference type="Proteomes" id="UP001642484">
    <property type="component" value="Unassembled WGS sequence"/>
</dbReference>
<evidence type="ECO:0000256" key="7">
    <source>
        <dbReference type="ARBA" id="ARBA00022989"/>
    </source>
</evidence>
<comment type="similarity">
    <text evidence="2">Belongs to the SEC61-beta family.</text>
</comment>
<reference evidence="12 14" key="1">
    <citation type="submission" date="2024-02" db="EMBL/GenBank/DDBJ databases">
        <authorList>
            <person name="Chen Y."/>
            <person name="Shah S."/>
            <person name="Dougan E. K."/>
            <person name="Thang M."/>
            <person name="Chan C."/>
        </authorList>
    </citation>
    <scope>NUCLEOTIDE SEQUENCE [LARGE SCALE GENOMIC DNA]</scope>
</reference>
<feature type="compositionally biased region" description="Low complexity" evidence="10">
    <location>
        <begin position="75"/>
        <end position="89"/>
    </location>
</feature>
<dbReference type="EMBL" id="CAXAMN010003536">
    <property type="protein sequence ID" value="CAK9005069.1"/>
    <property type="molecule type" value="Genomic_DNA"/>
</dbReference>